<proteinExistence type="predicted"/>
<dbReference type="EMBL" id="BK015487">
    <property type="protein sequence ID" value="DAE09389.1"/>
    <property type="molecule type" value="Genomic_DNA"/>
</dbReference>
<protein>
    <submittedName>
        <fullName evidence="1">Uncharacterized protein</fullName>
    </submittedName>
</protein>
<name>A0A8S5PSC6_9CAUD</name>
<organism evidence="1">
    <name type="scientific">Siphoviridae sp. cta8k49</name>
    <dbReference type="NCBI Taxonomy" id="2825562"/>
    <lineage>
        <taxon>Viruses</taxon>
        <taxon>Duplodnaviria</taxon>
        <taxon>Heunggongvirae</taxon>
        <taxon>Uroviricota</taxon>
        <taxon>Caudoviricetes</taxon>
    </lineage>
</organism>
<accession>A0A8S5PSC6</accession>
<evidence type="ECO:0000313" key="1">
    <source>
        <dbReference type="EMBL" id="DAE09389.1"/>
    </source>
</evidence>
<reference evidence="1" key="1">
    <citation type="journal article" date="2021" name="Proc. Natl. Acad. Sci. U.S.A.">
        <title>A Catalog of Tens of Thousands of Viruses from Human Metagenomes Reveals Hidden Associations with Chronic Diseases.</title>
        <authorList>
            <person name="Tisza M.J."/>
            <person name="Buck C.B."/>
        </authorList>
    </citation>
    <scope>NUCLEOTIDE SEQUENCE</scope>
    <source>
        <strain evidence="1">Cta8k49</strain>
    </source>
</reference>
<sequence>MRFSGDRQGIVQYESELVMSRLNMLPENQLTDILTSLDRNIRDLKTGQVMASSGLVFYESASSGDWDFNRVANVVGGQQQASGVPFIITATARKDKTFLLADLIIDKMLINSAAPTRIDIIPISSDARHIRRWFAYAYVRKGLSSVLTQMKCAVVANTSVDLTIESRML</sequence>